<keyword evidence="2" id="KW-0472">Membrane</keyword>
<dbReference type="RefSeq" id="WP_260764141.1">
    <property type="nucleotide sequence ID" value="NZ_CP045921.1"/>
</dbReference>
<gene>
    <name evidence="3" type="ORF">GII36_02255</name>
</gene>
<evidence type="ECO:0000256" key="1">
    <source>
        <dbReference type="SAM" id="MobiDB-lite"/>
    </source>
</evidence>
<reference evidence="3" key="1">
    <citation type="journal article" date="2021" name="Nat. Microbiol.">
        <title>Cocultivation of an ultrasmall environmental parasitic bacterium with lytic ability against bacteria associated with wastewater foams.</title>
        <authorList>
            <person name="Batinovic S."/>
            <person name="Rose J.J.A."/>
            <person name="Ratcliffe J."/>
            <person name="Seviour R.J."/>
            <person name="Petrovski S."/>
        </authorList>
    </citation>
    <scope>NUCLEOTIDE SEQUENCE</scope>
    <source>
        <strain evidence="3">JR1</strain>
    </source>
</reference>
<keyword evidence="4" id="KW-1185">Reference proteome</keyword>
<feature type="region of interest" description="Disordered" evidence="1">
    <location>
        <begin position="87"/>
        <end position="121"/>
    </location>
</feature>
<organism evidence="3 4">
    <name type="scientific">Candidatus Mycosynbacter amalyticus</name>
    <dbReference type="NCBI Taxonomy" id="2665156"/>
    <lineage>
        <taxon>Bacteria</taxon>
        <taxon>Candidatus Saccharimonadota</taxon>
        <taxon>Candidatus Saccharimonadota incertae sedis</taxon>
        <taxon>Candidatus Mycosynbacter</taxon>
    </lineage>
</organism>
<evidence type="ECO:0000256" key="2">
    <source>
        <dbReference type="SAM" id="Phobius"/>
    </source>
</evidence>
<dbReference type="EMBL" id="CP045921">
    <property type="protein sequence ID" value="QHN42670.1"/>
    <property type="molecule type" value="Genomic_DNA"/>
</dbReference>
<accession>A0A857MPT1</accession>
<dbReference type="KEGG" id="mama:GII36_02255"/>
<feature type="compositionally biased region" description="Polar residues" evidence="1">
    <location>
        <begin position="107"/>
        <end position="121"/>
    </location>
</feature>
<feature type="transmembrane region" description="Helical" evidence="2">
    <location>
        <begin position="62"/>
        <end position="84"/>
    </location>
</feature>
<sequence>MSEPAPETPKSVKHSTAKTTSVETEAIEQAEAEVQPAAAETQTPVVTKPAAPLIIHNRPSTWIAAVGIALVIFLFGYITGVAMSHSRTMRPMERPGMRQQEMRGNNYPGQNRGNSSNVPSV</sequence>
<keyword evidence="2" id="KW-1133">Transmembrane helix</keyword>
<name>A0A857MPT1_9BACT</name>
<feature type="region of interest" description="Disordered" evidence="1">
    <location>
        <begin position="1"/>
        <end position="22"/>
    </location>
</feature>
<protein>
    <submittedName>
        <fullName evidence="3">Uncharacterized protein</fullName>
    </submittedName>
</protein>
<dbReference type="Proteomes" id="UP001059824">
    <property type="component" value="Chromosome"/>
</dbReference>
<proteinExistence type="predicted"/>
<evidence type="ECO:0000313" key="4">
    <source>
        <dbReference type="Proteomes" id="UP001059824"/>
    </source>
</evidence>
<dbReference type="AlphaFoldDB" id="A0A857MPT1"/>
<evidence type="ECO:0000313" key="3">
    <source>
        <dbReference type="EMBL" id="QHN42670.1"/>
    </source>
</evidence>
<keyword evidence="2" id="KW-0812">Transmembrane</keyword>